<dbReference type="InterPro" id="IPR011704">
    <property type="entry name" value="ATPase_dyneun-rel_AAA"/>
</dbReference>
<dbReference type="InterPro" id="IPR027417">
    <property type="entry name" value="P-loop_NTPase"/>
</dbReference>
<dbReference type="Pfam" id="PF07728">
    <property type="entry name" value="AAA_5"/>
    <property type="match status" value="1"/>
</dbReference>
<organism evidence="4">
    <name type="scientific">Arion vulgaris</name>
    <dbReference type="NCBI Taxonomy" id="1028688"/>
    <lineage>
        <taxon>Eukaryota</taxon>
        <taxon>Metazoa</taxon>
        <taxon>Spiralia</taxon>
        <taxon>Lophotrochozoa</taxon>
        <taxon>Mollusca</taxon>
        <taxon>Gastropoda</taxon>
        <taxon>Heterobranchia</taxon>
        <taxon>Euthyneura</taxon>
        <taxon>Panpulmonata</taxon>
        <taxon>Eupulmonata</taxon>
        <taxon>Stylommatophora</taxon>
        <taxon>Helicina</taxon>
        <taxon>Arionoidea</taxon>
        <taxon>Arionidae</taxon>
        <taxon>Arion</taxon>
    </lineage>
</organism>
<dbReference type="AlphaFoldDB" id="A0A0B6XT62"/>
<dbReference type="GO" id="GO:0030687">
    <property type="term" value="C:preribosome, large subunit precursor"/>
    <property type="evidence" value="ECO:0007669"/>
    <property type="project" value="TreeGrafter"/>
</dbReference>
<dbReference type="PANTHER" id="PTHR48103:SF2">
    <property type="entry name" value="MIDASIN"/>
    <property type="match status" value="1"/>
</dbReference>
<dbReference type="GO" id="GO:0005634">
    <property type="term" value="C:nucleus"/>
    <property type="evidence" value="ECO:0007669"/>
    <property type="project" value="TreeGrafter"/>
</dbReference>
<dbReference type="Gene3D" id="3.40.50.300">
    <property type="entry name" value="P-loop containing nucleotide triphosphate hydrolases"/>
    <property type="match status" value="1"/>
</dbReference>
<accession>A0A0B6XT62</accession>
<evidence type="ECO:0000259" key="3">
    <source>
        <dbReference type="Pfam" id="PF07728"/>
    </source>
</evidence>
<protein>
    <recommendedName>
        <fullName evidence="3">ATPase dynein-related AAA domain-containing protein</fullName>
    </recommendedName>
</protein>
<dbReference type="GO" id="GO:0005524">
    <property type="term" value="F:ATP binding"/>
    <property type="evidence" value="ECO:0007669"/>
    <property type="project" value="UniProtKB-KW"/>
</dbReference>
<gene>
    <name evidence="4" type="primary">ORF816</name>
</gene>
<sequence length="78" mass="8486">MLGHLEKIEKDTTDKLSEIKLLLSQLSVTISNMKPGAGGGAFEWVDSVLVKALKNGDWLLIDNVNFCSASVLDRLNAL</sequence>
<feature type="domain" description="ATPase dynein-related AAA" evidence="3">
    <location>
        <begin position="36"/>
        <end position="78"/>
    </location>
</feature>
<reference evidence="4" key="1">
    <citation type="submission" date="2014-12" db="EMBL/GenBank/DDBJ databases">
        <title>Insight into the proteome of Arion vulgaris.</title>
        <authorList>
            <person name="Aradska J."/>
            <person name="Bulat T."/>
            <person name="Smidak R."/>
            <person name="Sarate P."/>
            <person name="Gangsoo J."/>
            <person name="Sialana F."/>
            <person name="Bilban M."/>
            <person name="Lubec G."/>
        </authorList>
    </citation>
    <scope>NUCLEOTIDE SEQUENCE</scope>
    <source>
        <tissue evidence="4">Skin</tissue>
    </source>
</reference>
<keyword evidence="2" id="KW-0067">ATP-binding</keyword>
<evidence type="ECO:0000256" key="1">
    <source>
        <dbReference type="ARBA" id="ARBA00022741"/>
    </source>
</evidence>
<keyword evidence="1" id="KW-0547">Nucleotide-binding</keyword>
<feature type="non-terminal residue" evidence="4">
    <location>
        <position position="78"/>
    </location>
</feature>
<dbReference type="GO" id="GO:0000055">
    <property type="term" value="P:ribosomal large subunit export from nucleus"/>
    <property type="evidence" value="ECO:0007669"/>
    <property type="project" value="TreeGrafter"/>
</dbReference>
<dbReference type="EMBL" id="HACG01000357">
    <property type="protein sequence ID" value="CEK47222.1"/>
    <property type="molecule type" value="Transcribed_RNA"/>
</dbReference>
<dbReference type="GO" id="GO:0016887">
    <property type="term" value="F:ATP hydrolysis activity"/>
    <property type="evidence" value="ECO:0007669"/>
    <property type="project" value="InterPro"/>
</dbReference>
<dbReference type="PANTHER" id="PTHR48103">
    <property type="entry name" value="MIDASIN-RELATED"/>
    <property type="match status" value="1"/>
</dbReference>
<name>A0A0B6XT62_9EUPU</name>
<dbReference type="GO" id="GO:0000027">
    <property type="term" value="P:ribosomal large subunit assembly"/>
    <property type="evidence" value="ECO:0007669"/>
    <property type="project" value="TreeGrafter"/>
</dbReference>
<proteinExistence type="predicted"/>
<evidence type="ECO:0000313" key="4">
    <source>
        <dbReference type="EMBL" id="CEK47222.1"/>
    </source>
</evidence>
<evidence type="ECO:0000256" key="2">
    <source>
        <dbReference type="ARBA" id="ARBA00022840"/>
    </source>
</evidence>